<accession>A0ABR1UFA7</accession>
<dbReference type="Proteomes" id="UP001446871">
    <property type="component" value="Unassembled WGS sequence"/>
</dbReference>
<keyword evidence="3" id="KW-1185">Reference proteome</keyword>
<sequence length="166" mass="18366">MGSILTAQPPAKSEKAQPRKWESQTRLRLMDGGMFNNLPSHILAHPGRGMDIIVAFDASSDIESRHTEQRLHHYAEDCHMSRLEDVTSRLYNATPKYDDMRTNQATDAAPTAAAAAAETEATYLHRYVKVFEGVRESSGKELDIVYCPLLPNGVNPGFDPSVSCFG</sequence>
<protein>
    <submittedName>
        <fullName evidence="2">Acyl transferase/acyl hydrolase/lysophospholipase</fullName>
    </submittedName>
</protein>
<dbReference type="GO" id="GO:0016740">
    <property type="term" value="F:transferase activity"/>
    <property type="evidence" value="ECO:0007669"/>
    <property type="project" value="UniProtKB-KW"/>
</dbReference>
<evidence type="ECO:0000313" key="2">
    <source>
        <dbReference type="EMBL" id="KAK8057586.1"/>
    </source>
</evidence>
<evidence type="ECO:0000256" key="1">
    <source>
        <dbReference type="SAM" id="MobiDB-lite"/>
    </source>
</evidence>
<comment type="caution">
    <text evidence="2">The sequence shown here is derived from an EMBL/GenBank/DDBJ whole genome shotgun (WGS) entry which is preliminary data.</text>
</comment>
<reference evidence="2 3" key="1">
    <citation type="submission" date="2023-01" db="EMBL/GenBank/DDBJ databases">
        <title>Analysis of 21 Apiospora genomes using comparative genomics revels a genus with tremendous synthesis potential of carbohydrate active enzymes and secondary metabolites.</title>
        <authorList>
            <person name="Sorensen T."/>
        </authorList>
    </citation>
    <scope>NUCLEOTIDE SEQUENCE [LARGE SCALE GENOMIC DNA]</scope>
    <source>
        <strain evidence="2 3">CBS 83171</strain>
    </source>
</reference>
<feature type="region of interest" description="Disordered" evidence="1">
    <location>
        <begin position="1"/>
        <end position="22"/>
    </location>
</feature>
<dbReference type="SUPFAM" id="SSF52151">
    <property type="entry name" value="FabD/lysophospholipase-like"/>
    <property type="match status" value="1"/>
</dbReference>
<proteinExistence type="predicted"/>
<feature type="compositionally biased region" description="Basic and acidic residues" evidence="1">
    <location>
        <begin position="12"/>
        <end position="22"/>
    </location>
</feature>
<dbReference type="PANTHER" id="PTHR10728">
    <property type="entry name" value="CYTOSOLIC PHOSPHOLIPASE A2"/>
    <property type="match status" value="1"/>
</dbReference>
<keyword evidence="2" id="KW-0808">Transferase</keyword>
<keyword evidence="2" id="KW-0378">Hydrolase</keyword>
<dbReference type="EMBL" id="JAQQWM010000007">
    <property type="protein sequence ID" value="KAK8057586.1"/>
    <property type="molecule type" value="Genomic_DNA"/>
</dbReference>
<name>A0ABR1UFA7_9PEZI</name>
<organism evidence="2 3">
    <name type="scientific">Apiospora saccharicola</name>
    <dbReference type="NCBI Taxonomy" id="335842"/>
    <lineage>
        <taxon>Eukaryota</taxon>
        <taxon>Fungi</taxon>
        <taxon>Dikarya</taxon>
        <taxon>Ascomycota</taxon>
        <taxon>Pezizomycotina</taxon>
        <taxon>Sordariomycetes</taxon>
        <taxon>Xylariomycetidae</taxon>
        <taxon>Amphisphaeriales</taxon>
        <taxon>Apiosporaceae</taxon>
        <taxon>Apiospora</taxon>
    </lineage>
</organism>
<evidence type="ECO:0000313" key="3">
    <source>
        <dbReference type="Proteomes" id="UP001446871"/>
    </source>
</evidence>
<dbReference type="GO" id="GO:0016787">
    <property type="term" value="F:hydrolase activity"/>
    <property type="evidence" value="ECO:0007669"/>
    <property type="project" value="UniProtKB-KW"/>
</dbReference>
<dbReference type="InterPro" id="IPR016035">
    <property type="entry name" value="Acyl_Trfase/lysoPLipase"/>
</dbReference>
<dbReference type="Gene3D" id="3.40.1090.10">
    <property type="entry name" value="Cytosolic phospholipase A2 catalytic domain"/>
    <property type="match status" value="1"/>
</dbReference>
<dbReference type="PANTHER" id="PTHR10728:SF40">
    <property type="entry name" value="PATATIN FAMILY PROTEIN"/>
    <property type="match status" value="1"/>
</dbReference>
<gene>
    <name evidence="2" type="ORF">PG996_011523</name>
</gene>